<feature type="coiled-coil region" evidence="5">
    <location>
        <begin position="1368"/>
        <end position="1478"/>
    </location>
</feature>
<feature type="region of interest" description="Disordered" evidence="6">
    <location>
        <begin position="1189"/>
        <end position="1215"/>
    </location>
</feature>
<dbReference type="GO" id="GO:0003924">
    <property type="term" value="F:GTPase activity"/>
    <property type="evidence" value="ECO:0007669"/>
    <property type="project" value="InterPro"/>
</dbReference>
<reference evidence="8 9" key="1">
    <citation type="submission" date="2014-06" db="EMBL/GenBank/DDBJ databases">
        <authorList>
            <person name="Swart Estienne"/>
        </authorList>
    </citation>
    <scope>NUCLEOTIDE SEQUENCE [LARGE SCALE GENOMIC DNA]</scope>
    <source>
        <strain evidence="8 9">130c</strain>
    </source>
</reference>
<evidence type="ECO:0000313" key="8">
    <source>
        <dbReference type="EMBL" id="CDW73858.1"/>
    </source>
</evidence>
<feature type="domain" description="GB1/RHD3-type G" evidence="7">
    <location>
        <begin position="39"/>
        <end position="288"/>
    </location>
</feature>
<comment type="similarity">
    <text evidence="4">Belongs to the TRAFAC class dynamin-like GTPase superfamily. GB1/RHD3 GTPase family.</text>
</comment>
<feature type="region of interest" description="Disordered" evidence="6">
    <location>
        <begin position="1652"/>
        <end position="1682"/>
    </location>
</feature>
<dbReference type="EMBL" id="CCKQ01002757">
    <property type="protein sequence ID" value="CDW73858.1"/>
    <property type="molecule type" value="Genomic_DNA"/>
</dbReference>
<dbReference type="Pfam" id="PF02263">
    <property type="entry name" value="GBP"/>
    <property type="match status" value="1"/>
</dbReference>
<dbReference type="InterPro" id="IPR027417">
    <property type="entry name" value="P-loop_NTPase"/>
</dbReference>
<keyword evidence="9" id="KW-1185">Reference proteome</keyword>
<feature type="compositionally biased region" description="Basic and acidic residues" evidence="6">
    <location>
        <begin position="569"/>
        <end position="579"/>
    </location>
</feature>
<dbReference type="InterPro" id="IPR036543">
    <property type="entry name" value="Guanylate-bd_C_sf"/>
</dbReference>
<keyword evidence="2" id="KW-0378">Hydrolase</keyword>
<dbReference type="Pfam" id="PF02841">
    <property type="entry name" value="GBP_C"/>
    <property type="match status" value="1"/>
</dbReference>
<dbReference type="SUPFAM" id="SSF52540">
    <property type="entry name" value="P-loop containing nucleoside triphosphate hydrolases"/>
    <property type="match status" value="1"/>
</dbReference>
<feature type="coiled-coil region" evidence="5">
    <location>
        <begin position="820"/>
        <end position="1006"/>
    </location>
</feature>
<dbReference type="FunFam" id="3.40.50.300:FF:001470">
    <property type="entry name" value="Interferon-induced guanylate-binding protein 1"/>
    <property type="match status" value="1"/>
</dbReference>
<evidence type="ECO:0000256" key="6">
    <source>
        <dbReference type="SAM" id="MobiDB-lite"/>
    </source>
</evidence>
<dbReference type="PANTHER" id="PTHR10751">
    <property type="entry name" value="GUANYLATE BINDING PROTEIN"/>
    <property type="match status" value="1"/>
</dbReference>
<dbReference type="GO" id="GO:0005525">
    <property type="term" value="F:GTP binding"/>
    <property type="evidence" value="ECO:0007669"/>
    <property type="project" value="UniProtKB-KW"/>
</dbReference>
<evidence type="ECO:0000256" key="2">
    <source>
        <dbReference type="ARBA" id="ARBA00022801"/>
    </source>
</evidence>
<dbReference type="PROSITE" id="PS51715">
    <property type="entry name" value="G_GB1_RHD3"/>
    <property type="match status" value="1"/>
</dbReference>
<evidence type="ECO:0000256" key="3">
    <source>
        <dbReference type="ARBA" id="ARBA00023134"/>
    </source>
</evidence>
<feature type="compositionally biased region" description="Polar residues" evidence="6">
    <location>
        <begin position="1654"/>
        <end position="1676"/>
    </location>
</feature>
<accession>A0A077ZZD4</accession>
<protein>
    <submittedName>
        <fullName evidence="8">Guanylate-binding n-terminal domain containing protein</fullName>
    </submittedName>
</protein>
<dbReference type="Gene3D" id="3.40.50.300">
    <property type="entry name" value="P-loop containing nucleotide triphosphate hydrolases"/>
    <property type="match status" value="1"/>
</dbReference>
<feature type="region of interest" description="Disordered" evidence="6">
    <location>
        <begin position="1345"/>
        <end position="1364"/>
    </location>
</feature>
<dbReference type="InParanoid" id="A0A077ZZD4"/>
<dbReference type="SUPFAM" id="SSF48340">
    <property type="entry name" value="Interferon-induced guanylate-binding protein 1 (GBP1), C-terminal domain"/>
    <property type="match status" value="1"/>
</dbReference>
<sequence>MNNTNGNFREEAIPFVVYNPEKRLFEINEEAQDFLKQLQGPLGIISVAGMYRTGKSYLLNRMLLNRSGGFGVGPTINPCTKGVWIWGKPISGFTPEGDPINVLVLDTEGLGALDEDSNHDVRIFSLAILISSFFIYNSVGSIDENALSNLSLVINLTKHIHLKSTGLQEDVDPEEYSQYFPSFMWVVRDFALQLIDMEGEPMTSKEYLEKALQPQKGFSDGVEQKNRIRRMLKSFFKERDCCTMIRPLTKEENLQNLEKMDLEELRPEFIDQVMQLRRKVINRIKPKLMHGKKLNGLMLYNLCLSYVDAINKGAVPNIESAWSYICKNECLKAQQEAYDKFEKSFSDNFEIRSPLFEDELKEIYIEAKKLAMDEFSKVAVGEVQRQFLIELKDKIKHKFNQLRIENEKQAEQQSIIYLQNNYVSIEKKLKNQEYGSIYDLCEELKNFQQYCLENGPPGPNRRQILAEFCLKALAEASEFFFKNITNELMIQRQIADETLKKLQNEIKESRDEYRTKVDFFENKIRTIEIERAEISAKEQSLKENLQQILKERESIELELTEKINHMKKDHMRQMDESKNKLQQSEEQQKEIHRQRMSAESEFDKQKALLEQRVEFYERQLDDAQKKEKELSAEVKQQKREHFNSVKDIQSKLEQQIKDMNKKAEEQSELLFEWESKYQDLETKYEQDTQKVEETNNQYRRDLTKTKDQFLELQRQHDVLKKKYNDEVDLMKQVQEDEKNTKGERIQELEAKIKQVEETFDIAKQKWEKDQAIFKQKQEFYEFQLKEERTKNDDQKAAHDQMIRNLQSRERDSVIGKEEASRRVQEIKESHAIEYQELEQKYESIRRRLTESIDQLTERNQELELSLKIHQEDSQKEISQLKEQLMSSEDMKNRAQEQIKNLDTQKMKLMEESEERTKIKLFELERELEDKTRDHDEQIQEMQNKSEEQLTQLKIYYEQERERLERRIMEEKDRAQRRYNQMLEDYEQKLKEEQQRYEEDTAMAQDEWNEKEHQMQDYINQLEHDISLKLQQIESLDRYLNETKDALNKLQNMSNTQMEQYLDKFNEERKELISKIEKLTAEITRKERAITTLENQKETLIQQVGSKEKAIAEMRSETSSEKNDLSDKIEAMRAKHQETLDELTQKKIEFERDKALKSQQLQFQEQRINELSRQLEDTIKRYDERLRFEREESQRDMQEKVSRIQAEKDSTDQKYDQKRKALKDLETNLNKNMSQFERERAVQIEKYQNLENQNKELLKNYEQEVTRLRADNEQLNAALHGDKAMIQEEVEKWKREFNELERQYQEVNNSYDKDKALWEGKFKFLEQQRDTAKRDFDDAQRKFQQTVESLQKQQNDDKNKRESSHSMMMNQLETKFQQRIKEIQESQSQLVSELQNKNKQLERENKLLHEKSELNNRSKQNEQGSLEKKLEKALENEARMAEELDQLKNERDNKIIEYQRLLDKERETYKQKLRDLEGKGSSVTIKQTEQMLSFEKERAKWEHEKSYLLSQKEDAIEAQQRLEKKVESLLRENEKYKNDLRNSRKNMYQAAANTSNYQAATIGHSILNKMGGGQFGAKPTGGAGGQPSTGLAGLFSNTVFGKDGSGTERSNYLGKDSGVDKSFVSSSGGFMSGSTHGAVGGIGGLGSGGLDSSLMNNILSTPSSEKSHGRTSAFSPTDTDRQQ</sequence>
<keyword evidence="5" id="KW-0175">Coiled coil</keyword>
<gene>
    <name evidence="8" type="primary">Contig4418.g4725</name>
    <name evidence="8" type="ORF">STYLEM_2846</name>
</gene>
<keyword evidence="3" id="KW-0342">GTP-binding</keyword>
<dbReference type="OrthoDB" id="312156at2759"/>
<feature type="coiled-coil region" evidence="5">
    <location>
        <begin position="1511"/>
        <end position="1545"/>
    </location>
</feature>
<dbReference type="CDD" id="cd01851">
    <property type="entry name" value="GBP"/>
    <property type="match status" value="1"/>
</dbReference>
<feature type="compositionally biased region" description="Basic and acidic residues" evidence="6">
    <location>
        <begin position="1353"/>
        <end position="1363"/>
    </location>
</feature>
<evidence type="ECO:0000256" key="5">
    <source>
        <dbReference type="SAM" id="Coils"/>
    </source>
</evidence>
<dbReference type="InterPro" id="IPR030386">
    <property type="entry name" value="G_GB1_RHD3_dom"/>
</dbReference>
<organism evidence="8 9">
    <name type="scientific">Stylonychia lemnae</name>
    <name type="common">Ciliate</name>
    <dbReference type="NCBI Taxonomy" id="5949"/>
    <lineage>
        <taxon>Eukaryota</taxon>
        <taxon>Sar</taxon>
        <taxon>Alveolata</taxon>
        <taxon>Ciliophora</taxon>
        <taxon>Intramacronucleata</taxon>
        <taxon>Spirotrichea</taxon>
        <taxon>Stichotrichia</taxon>
        <taxon>Sporadotrichida</taxon>
        <taxon>Oxytrichidae</taxon>
        <taxon>Stylonychinae</taxon>
        <taxon>Stylonychia</taxon>
    </lineage>
</organism>
<evidence type="ECO:0000256" key="4">
    <source>
        <dbReference type="PROSITE-ProRule" id="PRU01052"/>
    </source>
</evidence>
<keyword evidence="1" id="KW-0547">Nucleotide-binding</keyword>
<dbReference type="InterPro" id="IPR015894">
    <property type="entry name" value="Guanylate-bd_N"/>
</dbReference>
<evidence type="ECO:0000256" key="1">
    <source>
        <dbReference type="ARBA" id="ARBA00022741"/>
    </source>
</evidence>
<dbReference type="OMA" id="NERETWE"/>
<proteinExistence type="inferred from homology"/>
<dbReference type="Proteomes" id="UP000039865">
    <property type="component" value="Unassembled WGS sequence"/>
</dbReference>
<evidence type="ECO:0000259" key="7">
    <source>
        <dbReference type="PROSITE" id="PS51715"/>
    </source>
</evidence>
<evidence type="ECO:0000313" key="9">
    <source>
        <dbReference type="Proteomes" id="UP000039865"/>
    </source>
</evidence>
<feature type="compositionally biased region" description="Basic and acidic residues" evidence="6">
    <location>
        <begin position="586"/>
        <end position="603"/>
    </location>
</feature>
<dbReference type="InterPro" id="IPR003191">
    <property type="entry name" value="Guanylate-bd/ATL_C"/>
</dbReference>
<name>A0A077ZZD4_STYLE</name>
<dbReference type="Gene3D" id="1.20.1000.10">
    <property type="entry name" value="Guanylate-binding protein, C-terminal domain"/>
    <property type="match status" value="1"/>
</dbReference>
<feature type="region of interest" description="Disordered" evidence="6">
    <location>
        <begin position="569"/>
        <end position="603"/>
    </location>
</feature>